<evidence type="ECO:0000256" key="5">
    <source>
        <dbReference type="ARBA" id="ARBA00023136"/>
    </source>
</evidence>
<evidence type="ECO:0000256" key="2">
    <source>
        <dbReference type="ARBA" id="ARBA00022475"/>
    </source>
</evidence>
<feature type="domain" description="ABC3 transporter permease C-terminal" evidence="8">
    <location>
        <begin position="772"/>
        <end position="887"/>
    </location>
</feature>
<evidence type="ECO:0000256" key="7">
    <source>
        <dbReference type="SAM" id="Phobius"/>
    </source>
</evidence>
<evidence type="ECO:0000256" key="6">
    <source>
        <dbReference type="ARBA" id="ARBA00038076"/>
    </source>
</evidence>
<feature type="transmembrane region" description="Helical" evidence="7">
    <location>
        <begin position="824"/>
        <end position="852"/>
    </location>
</feature>
<comment type="similarity">
    <text evidence="6">Belongs to the ABC-4 integral membrane protein family.</text>
</comment>
<comment type="caution">
    <text evidence="10">The sequence shown here is derived from an EMBL/GenBank/DDBJ whole genome shotgun (WGS) entry which is preliminary data.</text>
</comment>
<dbReference type="GO" id="GO:0005886">
    <property type="term" value="C:plasma membrane"/>
    <property type="evidence" value="ECO:0007669"/>
    <property type="project" value="UniProtKB-SubCell"/>
</dbReference>
<feature type="transmembrane region" description="Helical" evidence="7">
    <location>
        <begin position="496"/>
        <end position="515"/>
    </location>
</feature>
<dbReference type="Proteomes" id="UP000535182">
    <property type="component" value="Unassembled WGS sequence"/>
</dbReference>
<feature type="transmembrane region" description="Helical" evidence="7">
    <location>
        <begin position="765"/>
        <end position="794"/>
    </location>
</feature>
<accession>A0A9X0U1Y4</accession>
<keyword evidence="5 7" id="KW-0472">Membrane</keyword>
<feature type="domain" description="MacB-like periplasmic core" evidence="9">
    <location>
        <begin position="596"/>
        <end position="702"/>
    </location>
</feature>
<dbReference type="InterPro" id="IPR003838">
    <property type="entry name" value="ABC3_permease_C"/>
</dbReference>
<evidence type="ECO:0000313" key="11">
    <source>
        <dbReference type="Proteomes" id="UP000535182"/>
    </source>
</evidence>
<dbReference type="RefSeq" id="WP_183973105.1">
    <property type="nucleotide sequence ID" value="NZ_JACHEB010000001.1"/>
</dbReference>
<comment type="subcellular location">
    <subcellularLocation>
        <location evidence="1">Cell membrane</location>
        <topology evidence="1">Multi-pass membrane protein</topology>
    </subcellularLocation>
</comment>
<feature type="transmembrane region" description="Helical" evidence="7">
    <location>
        <begin position="96"/>
        <end position="118"/>
    </location>
</feature>
<name>A0A9X0U1Y4_9BACT</name>
<gene>
    <name evidence="10" type="ORF">HDF14_000468</name>
</gene>
<keyword evidence="11" id="KW-1185">Reference proteome</keyword>
<sequence>MRRLRALWIRICGTLGNKRESMELDEELESHLQMHIEDNVRSGMSEAEARRQALTHLGGLEQTREAYRERQRLPGLETLCQDVRFGLRMLLKSRGFTVVAVLTLGLGIGANTALFSVLNAVLLNPLPYPHAEELVTVHAAKQNFNEGSISYLNFRDWQRDNKALAALAVSRGTGYILTGTGASEEVRGELVSSDFFPLLGVKPVAGRLFASHEDEIGQEPVAMISSGFWKRKFGAQPDVIGNPLMLDGRDYTIVGVLPATFNLAISNFRASDVYVPIGQFQNPALNDRSAGLGIHGIARLRPGVTLKQAQADMERVSRNLETTFPAEDQGIHAKLVPFKESLVRDVRPLLLVLMGAVGFVLLIACVNVANLLLARANARAQEFAVRSALGASRARLLRQLLTESLTLSVLGGVLGLALAALGTRIIVKMLPENLPRETGIHIDWLVLCFTALISLASGILFGFAPALKMFKRDVQSTLRLGGRSIGSANNRTQDSLVVFQMALALVLLIGAGLMIRSMVKLSNIDPGFHSRGVLTFGLEAPPAMSGAGPDAIRAYLREAQRKIAMTPDIEAVCFSWAALPMMSDDEQSFWLEGEPKPGNQNAMRSSIRYLVGADYLRVMGIPLLKGRFLSEADDDRAPRVIVIDEVFAKKFFGNVDPIGKRIHLDQFDDAATVIGVVGHVNQWGIDNDAVNPLRAETYQALMQLPEQQLSLVAFGMDALARSKSGAIPSFKGIESSVTQMNHEQVVYNPEAMDDVVSETLSSRRFAMTLLAVFACTALVLAIIGMYGVISYIVGQRARDIGIRMALGANRGEVLRWVLRRGSRLALTGAACGFLAALVLSQVIAGSSLLYGVRPYDPWTFTGVTALMMAVALSACHVPARRATRIAPMKALRTE</sequence>
<evidence type="ECO:0000259" key="8">
    <source>
        <dbReference type="Pfam" id="PF02687"/>
    </source>
</evidence>
<feature type="domain" description="ABC3 transporter permease C-terminal" evidence="8">
    <location>
        <begin position="356"/>
        <end position="473"/>
    </location>
</feature>
<evidence type="ECO:0000256" key="3">
    <source>
        <dbReference type="ARBA" id="ARBA00022692"/>
    </source>
</evidence>
<protein>
    <submittedName>
        <fullName evidence="10">Permease</fullName>
    </submittedName>
</protein>
<keyword evidence="2" id="KW-1003">Cell membrane</keyword>
<organism evidence="10 11">
    <name type="scientific">Tunturiibacter gelidiferens</name>
    <dbReference type="NCBI Taxonomy" id="3069689"/>
    <lineage>
        <taxon>Bacteria</taxon>
        <taxon>Pseudomonadati</taxon>
        <taxon>Acidobacteriota</taxon>
        <taxon>Terriglobia</taxon>
        <taxon>Terriglobales</taxon>
        <taxon>Acidobacteriaceae</taxon>
        <taxon>Tunturiibacter</taxon>
    </lineage>
</organism>
<evidence type="ECO:0000256" key="4">
    <source>
        <dbReference type="ARBA" id="ARBA00022989"/>
    </source>
</evidence>
<dbReference type="NCBIfam" id="TIGR03434">
    <property type="entry name" value="ADOP"/>
    <property type="match status" value="1"/>
</dbReference>
<keyword evidence="3 7" id="KW-0812">Transmembrane</keyword>
<feature type="transmembrane region" description="Helical" evidence="7">
    <location>
        <begin position="349"/>
        <end position="373"/>
    </location>
</feature>
<dbReference type="InterPro" id="IPR047928">
    <property type="entry name" value="Perm_prefix_1"/>
</dbReference>
<dbReference type="GO" id="GO:0022857">
    <property type="term" value="F:transmembrane transporter activity"/>
    <property type="evidence" value="ECO:0007669"/>
    <property type="project" value="TreeGrafter"/>
</dbReference>
<dbReference type="InterPro" id="IPR017800">
    <property type="entry name" value="ADOP"/>
</dbReference>
<evidence type="ECO:0000256" key="1">
    <source>
        <dbReference type="ARBA" id="ARBA00004651"/>
    </source>
</evidence>
<keyword evidence="4 7" id="KW-1133">Transmembrane helix</keyword>
<evidence type="ECO:0000313" key="10">
    <source>
        <dbReference type="EMBL" id="MBB5326874.1"/>
    </source>
</evidence>
<feature type="transmembrane region" description="Helical" evidence="7">
    <location>
        <begin position="405"/>
        <end position="427"/>
    </location>
</feature>
<dbReference type="InterPro" id="IPR050250">
    <property type="entry name" value="Macrolide_Exporter_MacB"/>
</dbReference>
<dbReference type="EMBL" id="JACHEB010000001">
    <property type="protein sequence ID" value="MBB5326874.1"/>
    <property type="molecule type" value="Genomic_DNA"/>
</dbReference>
<proteinExistence type="inferred from homology"/>
<dbReference type="InterPro" id="IPR025857">
    <property type="entry name" value="MacB_PCD"/>
</dbReference>
<evidence type="ECO:0000259" key="9">
    <source>
        <dbReference type="Pfam" id="PF12704"/>
    </source>
</evidence>
<dbReference type="PANTHER" id="PTHR30572">
    <property type="entry name" value="MEMBRANE COMPONENT OF TRANSPORTER-RELATED"/>
    <property type="match status" value="1"/>
</dbReference>
<dbReference type="AlphaFoldDB" id="A0A9X0U1Y4"/>
<reference evidence="10 11" key="1">
    <citation type="submission" date="2020-08" db="EMBL/GenBank/DDBJ databases">
        <title>Genomic Encyclopedia of Type Strains, Phase IV (KMG-V): Genome sequencing to study the core and pangenomes of soil and plant-associated prokaryotes.</title>
        <authorList>
            <person name="Whitman W."/>
        </authorList>
    </citation>
    <scope>NUCLEOTIDE SEQUENCE [LARGE SCALE GENOMIC DNA]</scope>
    <source>
        <strain evidence="10 11">X5P2</strain>
    </source>
</reference>
<dbReference type="PANTHER" id="PTHR30572:SF4">
    <property type="entry name" value="ABC TRANSPORTER PERMEASE YTRF"/>
    <property type="match status" value="1"/>
</dbReference>
<dbReference type="Pfam" id="PF12704">
    <property type="entry name" value="MacB_PCD"/>
    <property type="match status" value="2"/>
</dbReference>
<feature type="transmembrane region" description="Helical" evidence="7">
    <location>
        <begin position="439"/>
        <end position="463"/>
    </location>
</feature>
<feature type="transmembrane region" description="Helical" evidence="7">
    <location>
        <begin position="858"/>
        <end position="879"/>
    </location>
</feature>
<dbReference type="Pfam" id="PF02687">
    <property type="entry name" value="FtsX"/>
    <property type="match status" value="2"/>
</dbReference>
<dbReference type="NCBIfam" id="NF038403">
    <property type="entry name" value="perm_prefix_1"/>
    <property type="match status" value="1"/>
</dbReference>
<feature type="domain" description="MacB-like periplasmic core" evidence="9">
    <location>
        <begin position="97"/>
        <end position="315"/>
    </location>
</feature>